<proteinExistence type="predicted"/>
<dbReference type="RefSeq" id="WP_207050401.1">
    <property type="nucleotide sequence ID" value="NZ_JAFIMU010000004.1"/>
</dbReference>
<dbReference type="Proteomes" id="UP000664052">
    <property type="component" value="Unassembled WGS sequence"/>
</dbReference>
<dbReference type="InterPro" id="IPR011009">
    <property type="entry name" value="Kinase-like_dom_sf"/>
</dbReference>
<dbReference type="InterPro" id="IPR011990">
    <property type="entry name" value="TPR-like_helical_dom_sf"/>
</dbReference>
<dbReference type="CDD" id="cd14014">
    <property type="entry name" value="STKc_PknB_like"/>
    <property type="match status" value="1"/>
</dbReference>
<reference evidence="5 6" key="1">
    <citation type="submission" date="2021-02" db="EMBL/GenBank/DDBJ databases">
        <title>De Novo genome assembly of isolated myxobacteria.</title>
        <authorList>
            <person name="Stevens D.C."/>
        </authorList>
    </citation>
    <scope>NUCLEOTIDE SEQUENCE [LARGE SCALE GENOMIC DNA]</scope>
    <source>
        <strain evidence="5 6">ATCC 29039</strain>
    </source>
</reference>
<keyword evidence="6" id="KW-1185">Reference proteome</keyword>
<dbReference type="PANTHER" id="PTHR16305">
    <property type="entry name" value="TESTICULAR SOLUBLE ADENYLYL CYCLASE"/>
    <property type="match status" value="1"/>
</dbReference>
<evidence type="ECO:0000256" key="3">
    <source>
        <dbReference type="PROSITE-ProRule" id="PRU10141"/>
    </source>
</evidence>
<keyword evidence="2 3" id="KW-0067">ATP-binding</keyword>
<dbReference type="InterPro" id="IPR003593">
    <property type="entry name" value="AAA+_ATPase"/>
</dbReference>
<evidence type="ECO:0000256" key="2">
    <source>
        <dbReference type="ARBA" id="ARBA00022840"/>
    </source>
</evidence>
<dbReference type="Gene3D" id="1.10.510.10">
    <property type="entry name" value="Transferase(Phosphotransferase) domain 1"/>
    <property type="match status" value="1"/>
</dbReference>
<feature type="domain" description="Protein kinase" evidence="4">
    <location>
        <begin position="23"/>
        <end position="326"/>
    </location>
</feature>
<dbReference type="InterPro" id="IPR017441">
    <property type="entry name" value="Protein_kinase_ATP_BS"/>
</dbReference>
<dbReference type="PROSITE" id="PS00108">
    <property type="entry name" value="PROTEIN_KINASE_ST"/>
    <property type="match status" value="1"/>
</dbReference>
<dbReference type="SMART" id="SM00382">
    <property type="entry name" value="AAA"/>
    <property type="match status" value="1"/>
</dbReference>
<dbReference type="InterPro" id="IPR008271">
    <property type="entry name" value="Ser/Thr_kinase_AS"/>
</dbReference>
<dbReference type="Gene3D" id="1.25.40.10">
    <property type="entry name" value="Tetratricopeptide repeat domain"/>
    <property type="match status" value="2"/>
</dbReference>
<evidence type="ECO:0000256" key="1">
    <source>
        <dbReference type="ARBA" id="ARBA00022741"/>
    </source>
</evidence>
<dbReference type="EMBL" id="JAFIMU010000004">
    <property type="protein sequence ID" value="MBN8227557.1"/>
    <property type="molecule type" value="Genomic_DNA"/>
</dbReference>
<keyword evidence="5" id="KW-0808">Transferase</keyword>
<dbReference type="Pfam" id="PF13191">
    <property type="entry name" value="AAA_16"/>
    <property type="match status" value="1"/>
</dbReference>
<protein>
    <submittedName>
        <fullName evidence="5">Protein kinase</fullName>
    </submittedName>
</protein>
<dbReference type="SMART" id="SM00220">
    <property type="entry name" value="S_TKc"/>
    <property type="match status" value="1"/>
</dbReference>
<keyword evidence="1 3" id="KW-0547">Nucleotide-binding</keyword>
<name>A0ABS3D7A2_9BACT</name>
<dbReference type="InterPro" id="IPR027417">
    <property type="entry name" value="P-loop_NTPase"/>
</dbReference>
<evidence type="ECO:0000259" key="4">
    <source>
        <dbReference type="PROSITE" id="PS50011"/>
    </source>
</evidence>
<sequence>MSEHESWVLEEARPGMPRWMGPYQVQGILGHGGMGIVYLGQHRVTGQRAALKTVRVTGTETLASLRREIQALIRIHHPGIVRILDHGMSGGLPWYAMGLLEGRTFRQVLEEHHSLSFGQSSRAPRVTAGRSVEDSHATSLPSRPLLKVVRQLCAPLAYLHGCGLVHCDLKPGNIFIQPDGSVVLGDFGVAALFGGPFGRESLQAGNAGLGTLLYMAPEQIRADLVDARADLYSLGCILYECVTGFVPFFGSSSRVIRKRHLREPPTPPSQLTEERLPVQLEWLILTLLAKQPEDRLGYADDVARALSELGVEAPEPAGLPESRPYLYRPLFTGREDTMRRLRERLARNGGGIFIGGGSGVGKTRLALELAREARARELPVVTCECIPLGLSGPQADTDMKAPPLHPFRPLLAAVADHCRQGGPEETARLLGSQGKVLVAYEPALEDLPGQRELPVPPPPANAAAARARIFAALREVLFAFAEEDPLLIIIDDLQWADEMSLGFLQQLRHEELVERGVLLLGTYRMEERGGVLDEVVSMSGALHLELELLDEQGIRSMVGGMLALHTLPKDFDGLVHQAEGNPFFIAEYLRAAITEGLLHRDEWGQWRLEEQGQPRASLDGMGLPLFIAEIIQRRLRDLPPPAQALMEFAAVLGRECDVEVLLSAAPLKQALALEALQTLRVRQILERGAGGRLRFLHDKLREISYARIPPERARQLHRRAAEVIEQRHQHARDFDLLFSSLANHWSRAGVPDRASDYFRRAADRARATHANGEAITSYRAALAEARAHRARAKDAPPGGRPSFLPIHESLADVLALTGRQEEARTAYGEALACLPVEGQVHRASILRRVGKTWETHHRHEEALRAYADAEAALGTPPKAEDTTAPAARTWWQEWLQLQEDLHWTLYWQDDREAMGALVERVRPVLETYGTGAQRARFFVVFANTCFRQERYAISPQMVEYGRLAVEAARTAEDLSTQALALFCHAFTLVLSGALDLAEEQGLAGLRLAEETGDLTLQSRLLTYLTLVYRRRGLVDRTRESSARSLDVAAMARMTDYVGAARASQAWVAWREQRLDDAEQEARAALECWRKLSAIYPYPFQWQGLWVLLAIALQRQFLTEAVEHARALLDPTQQRLPEALSSQLEKAIHVWTEGQRKATRESLERATASARSWRYL</sequence>
<organism evidence="5 6">
    <name type="scientific">Corallococcus macrosporus</name>
    <dbReference type="NCBI Taxonomy" id="35"/>
    <lineage>
        <taxon>Bacteria</taxon>
        <taxon>Pseudomonadati</taxon>
        <taxon>Myxococcota</taxon>
        <taxon>Myxococcia</taxon>
        <taxon>Myxococcales</taxon>
        <taxon>Cystobacterineae</taxon>
        <taxon>Myxococcaceae</taxon>
        <taxon>Corallococcus</taxon>
    </lineage>
</organism>
<accession>A0ABS3D7A2</accession>
<evidence type="ECO:0000313" key="6">
    <source>
        <dbReference type="Proteomes" id="UP000664052"/>
    </source>
</evidence>
<dbReference type="InterPro" id="IPR041664">
    <property type="entry name" value="AAA_16"/>
</dbReference>
<dbReference type="SUPFAM" id="SSF52540">
    <property type="entry name" value="P-loop containing nucleoside triphosphate hydrolases"/>
    <property type="match status" value="1"/>
</dbReference>
<dbReference type="Gene3D" id="3.40.50.300">
    <property type="entry name" value="P-loop containing nucleotide triphosphate hydrolases"/>
    <property type="match status" value="1"/>
</dbReference>
<dbReference type="Gene3D" id="3.30.200.20">
    <property type="entry name" value="Phosphorylase Kinase, domain 1"/>
    <property type="match status" value="1"/>
</dbReference>
<dbReference type="GO" id="GO:0016301">
    <property type="term" value="F:kinase activity"/>
    <property type="evidence" value="ECO:0007669"/>
    <property type="project" value="UniProtKB-KW"/>
</dbReference>
<keyword evidence="5" id="KW-0418">Kinase</keyword>
<dbReference type="InterPro" id="IPR000719">
    <property type="entry name" value="Prot_kinase_dom"/>
</dbReference>
<gene>
    <name evidence="5" type="ORF">JYK02_08560</name>
</gene>
<dbReference type="Pfam" id="PF00069">
    <property type="entry name" value="Pkinase"/>
    <property type="match status" value="1"/>
</dbReference>
<dbReference type="PROSITE" id="PS00107">
    <property type="entry name" value="PROTEIN_KINASE_ATP"/>
    <property type="match status" value="1"/>
</dbReference>
<dbReference type="SUPFAM" id="SSF48452">
    <property type="entry name" value="TPR-like"/>
    <property type="match status" value="1"/>
</dbReference>
<feature type="binding site" evidence="3">
    <location>
        <position position="52"/>
    </location>
    <ligand>
        <name>ATP</name>
        <dbReference type="ChEBI" id="CHEBI:30616"/>
    </ligand>
</feature>
<evidence type="ECO:0000313" key="5">
    <source>
        <dbReference type="EMBL" id="MBN8227557.1"/>
    </source>
</evidence>
<dbReference type="SUPFAM" id="SSF56112">
    <property type="entry name" value="Protein kinase-like (PK-like)"/>
    <property type="match status" value="1"/>
</dbReference>
<comment type="caution">
    <text evidence="5">The sequence shown here is derived from an EMBL/GenBank/DDBJ whole genome shotgun (WGS) entry which is preliminary data.</text>
</comment>
<dbReference type="PROSITE" id="PS50011">
    <property type="entry name" value="PROTEIN_KINASE_DOM"/>
    <property type="match status" value="1"/>
</dbReference>
<dbReference type="PANTHER" id="PTHR16305:SF28">
    <property type="entry name" value="GUANYLATE CYCLASE DOMAIN-CONTAINING PROTEIN"/>
    <property type="match status" value="1"/>
</dbReference>